<dbReference type="EMBL" id="CP002085">
    <property type="protein sequence ID" value="ADK85078.1"/>
    <property type="molecule type" value="Genomic_DNA"/>
</dbReference>
<keyword evidence="3" id="KW-1185">Reference proteome</keyword>
<name>E1QHN5_DESB2</name>
<proteinExistence type="predicted"/>
<evidence type="ECO:0000256" key="1">
    <source>
        <dbReference type="SAM" id="MobiDB-lite"/>
    </source>
</evidence>
<accession>E1QHN5</accession>
<dbReference type="HOGENOM" id="CLU_3079118_0_0_7"/>
<feature type="region of interest" description="Disordered" evidence="1">
    <location>
        <begin position="32"/>
        <end position="52"/>
    </location>
</feature>
<evidence type="ECO:0000313" key="2">
    <source>
        <dbReference type="EMBL" id="ADK85078.1"/>
    </source>
</evidence>
<dbReference type="Proteomes" id="UP000009047">
    <property type="component" value="Chromosome"/>
</dbReference>
<protein>
    <submittedName>
        <fullName evidence="2">Uncharacterized protein</fullName>
    </submittedName>
</protein>
<organism evidence="2 3">
    <name type="scientific">Desulfarculus baarsii (strain ATCC 33931 / DSM 2075 / LMG 7858 / VKM B-1802 / 2st14)</name>
    <dbReference type="NCBI Taxonomy" id="644282"/>
    <lineage>
        <taxon>Bacteria</taxon>
        <taxon>Pseudomonadati</taxon>
        <taxon>Thermodesulfobacteriota</taxon>
        <taxon>Desulfarculia</taxon>
        <taxon>Desulfarculales</taxon>
        <taxon>Desulfarculaceae</taxon>
        <taxon>Desulfarculus</taxon>
    </lineage>
</organism>
<dbReference type="STRING" id="644282.Deba_1710"/>
<reference evidence="2 3" key="1">
    <citation type="journal article" date="2010" name="Stand. Genomic Sci.">
        <title>Complete genome sequence of Desulfarculus baarsii type strain (2st14).</title>
        <authorList>
            <person name="Sun H."/>
            <person name="Spring S."/>
            <person name="Lapidus A."/>
            <person name="Davenport K."/>
            <person name="Del Rio T.G."/>
            <person name="Tice H."/>
            <person name="Nolan M."/>
            <person name="Copeland A."/>
            <person name="Cheng J.F."/>
            <person name="Lucas S."/>
            <person name="Tapia R."/>
            <person name="Goodwin L."/>
            <person name="Pitluck S."/>
            <person name="Ivanova N."/>
            <person name="Pagani I."/>
            <person name="Mavromatis K."/>
            <person name="Ovchinnikova G."/>
            <person name="Pati A."/>
            <person name="Chen A."/>
            <person name="Palaniappan K."/>
            <person name="Hauser L."/>
            <person name="Chang Y.J."/>
            <person name="Jeffries C.D."/>
            <person name="Detter J.C."/>
            <person name="Han C."/>
            <person name="Rohde M."/>
            <person name="Brambilla E."/>
            <person name="Goker M."/>
            <person name="Woyke T."/>
            <person name="Bristow J."/>
            <person name="Eisen J.A."/>
            <person name="Markowitz V."/>
            <person name="Hugenholtz P."/>
            <person name="Kyrpides N.C."/>
            <person name="Klenk H.P."/>
            <person name="Land M."/>
        </authorList>
    </citation>
    <scope>NUCLEOTIDE SEQUENCE [LARGE SCALE GENOMIC DNA]</scope>
    <source>
        <strain evidence="3">ATCC 33931 / DSM 2075 / LMG 7858 / VKM B-1802 / 2st14</strain>
    </source>
</reference>
<dbReference type="KEGG" id="dbr:Deba_1710"/>
<dbReference type="AlphaFoldDB" id="E1QHN5"/>
<sequence length="52" mass="5436">MKYALTQALLPLVSLGLIALTWAVDRALSPGAKADCRKGSAAARSKPTAPRE</sequence>
<evidence type="ECO:0000313" key="3">
    <source>
        <dbReference type="Proteomes" id="UP000009047"/>
    </source>
</evidence>
<gene>
    <name evidence="2" type="ordered locus">Deba_1710</name>
</gene>